<evidence type="ECO:0000256" key="1">
    <source>
        <dbReference type="ARBA" id="ARBA00004429"/>
    </source>
</evidence>
<name>A0A9X3E0E3_9HYPH</name>
<dbReference type="Pfam" id="PF05128">
    <property type="entry name" value="DUF697"/>
    <property type="match status" value="1"/>
</dbReference>
<keyword evidence="6 8" id="KW-1133">Transmembrane helix</keyword>
<comment type="similarity">
    <text evidence="2">Belongs to the UPF0283 family.</text>
</comment>
<feature type="transmembrane region" description="Helical" evidence="8">
    <location>
        <begin position="56"/>
        <end position="77"/>
    </location>
</feature>
<feature type="transmembrane region" description="Helical" evidence="8">
    <location>
        <begin position="89"/>
        <end position="110"/>
    </location>
</feature>
<dbReference type="InterPro" id="IPR021147">
    <property type="entry name" value="DUF697"/>
</dbReference>
<dbReference type="GO" id="GO:0005886">
    <property type="term" value="C:plasma membrane"/>
    <property type="evidence" value="ECO:0007669"/>
    <property type="project" value="UniProtKB-SubCell"/>
</dbReference>
<protein>
    <submittedName>
        <fullName evidence="9">TIGR01620 family protein</fullName>
    </submittedName>
</protein>
<comment type="caution">
    <text evidence="9">The sequence shown here is derived from an EMBL/GenBank/DDBJ whole genome shotgun (WGS) entry which is preliminary data.</text>
</comment>
<evidence type="ECO:0000256" key="2">
    <source>
        <dbReference type="ARBA" id="ARBA00008255"/>
    </source>
</evidence>
<dbReference type="RefSeq" id="WP_266338353.1">
    <property type="nucleotide sequence ID" value="NZ_JAPKNK010000003.1"/>
</dbReference>
<keyword evidence="7 8" id="KW-0472">Membrane</keyword>
<gene>
    <name evidence="9" type="ORF">OSH07_09260</name>
</gene>
<evidence type="ECO:0000313" key="9">
    <source>
        <dbReference type="EMBL" id="MCX5569381.1"/>
    </source>
</evidence>
<evidence type="ECO:0000313" key="10">
    <source>
        <dbReference type="Proteomes" id="UP001144805"/>
    </source>
</evidence>
<dbReference type="EMBL" id="JAPKNK010000003">
    <property type="protein sequence ID" value="MCX5569381.1"/>
    <property type="molecule type" value="Genomic_DNA"/>
</dbReference>
<keyword evidence="4" id="KW-0997">Cell inner membrane</keyword>
<sequence>MTETPRKPTAFRLDRIRVVDDPDIAHRPGDRPVVIAEPEELDLPAPVPKPRRGPRWANILVSALGILLSLGIGLAVDQLIRDLFQRAEWLGWFAVAVAAIGLVALVALAIREIGGLLRLRRITKIREAADDAARRDDRIAARASVRDLTALYSERADTAHGRAALELHASEIIDGRDLIGLSEHELLRPLDAAAQTLVLSAAKRVTLVTAISPRALVDLLFVLVTALRLIRQLGQLYGGRPGTLGFLRLARTVIAHLAVTGGMAAGDSLVQQILGHGIAARLSARLGEGVINGILTARVGIAAIDVCRPLPFIAEKPPAMADFIAELTKLNAGKGGKKPEV</sequence>
<proteinExistence type="inferred from homology"/>
<dbReference type="PANTHER" id="PTHR39342">
    <property type="entry name" value="UPF0283 MEMBRANE PROTEIN YCJF"/>
    <property type="match status" value="1"/>
</dbReference>
<evidence type="ECO:0000256" key="4">
    <source>
        <dbReference type="ARBA" id="ARBA00022519"/>
    </source>
</evidence>
<evidence type="ECO:0000256" key="5">
    <source>
        <dbReference type="ARBA" id="ARBA00022692"/>
    </source>
</evidence>
<keyword evidence="3" id="KW-1003">Cell membrane</keyword>
<dbReference type="InterPro" id="IPR006507">
    <property type="entry name" value="UPF0283"/>
</dbReference>
<dbReference type="NCBIfam" id="TIGR01620">
    <property type="entry name" value="hyp_HI0043"/>
    <property type="match status" value="1"/>
</dbReference>
<evidence type="ECO:0000256" key="6">
    <source>
        <dbReference type="ARBA" id="ARBA00022989"/>
    </source>
</evidence>
<dbReference type="Proteomes" id="UP001144805">
    <property type="component" value="Unassembled WGS sequence"/>
</dbReference>
<keyword evidence="10" id="KW-1185">Reference proteome</keyword>
<evidence type="ECO:0000256" key="8">
    <source>
        <dbReference type="SAM" id="Phobius"/>
    </source>
</evidence>
<keyword evidence="5 8" id="KW-0812">Transmembrane</keyword>
<organism evidence="9 10">
    <name type="scientific">Kaistia nematophila</name>
    <dbReference type="NCBI Taxonomy" id="2994654"/>
    <lineage>
        <taxon>Bacteria</taxon>
        <taxon>Pseudomonadati</taxon>
        <taxon>Pseudomonadota</taxon>
        <taxon>Alphaproteobacteria</taxon>
        <taxon>Hyphomicrobiales</taxon>
        <taxon>Kaistiaceae</taxon>
        <taxon>Kaistia</taxon>
    </lineage>
</organism>
<evidence type="ECO:0000256" key="3">
    <source>
        <dbReference type="ARBA" id="ARBA00022475"/>
    </source>
</evidence>
<reference evidence="9" key="1">
    <citation type="submission" date="2022-11" db="EMBL/GenBank/DDBJ databases">
        <title>Biodiversity and phylogenetic relationships of bacteria.</title>
        <authorList>
            <person name="Machado R.A.R."/>
            <person name="Bhat A."/>
            <person name="Loulou A."/>
            <person name="Kallel S."/>
        </authorList>
    </citation>
    <scope>NUCLEOTIDE SEQUENCE</scope>
    <source>
        <strain evidence="9">K-TC2</strain>
    </source>
</reference>
<dbReference type="PANTHER" id="PTHR39342:SF1">
    <property type="entry name" value="UPF0283 MEMBRANE PROTEIN YCJF"/>
    <property type="match status" value="1"/>
</dbReference>
<dbReference type="AlphaFoldDB" id="A0A9X3E0E3"/>
<accession>A0A9X3E0E3</accession>
<evidence type="ECO:0000256" key="7">
    <source>
        <dbReference type="ARBA" id="ARBA00023136"/>
    </source>
</evidence>
<comment type="subcellular location">
    <subcellularLocation>
        <location evidence="1">Cell inner membrane</location>
        <topology evidence="1">Multi-pass membrane protein</topology>
    </subcellularLocation>
</comment>